<feature type="binding site" evidence="19">
    <location>
        <position position="488"/>
    </location>
    <ligand>
        <name>phosphoenolpyruvate</name>
        <dbReference type="ChEBI" id="CHEBI:58702"/>
    </ligand>
</feature>
<gene>
    <name evidence="24" type="ordered locus">Spica_2561</name>
</gene>
<evidence type="ECO:0000256" key="14">
    <source>
        <dbReference type="ARBA" id="ARBA00022777"/>
    </source>
</evidence>
<dbReference type="SUPFAM" id="SSF51621">
    <property type="entry name" value="Phosphoenolpyruvate/pyruvate domain"/>
    <property type="match status" value="1"/>
</dbReference>
<evidence type="ECO:0000256" key="11">
    <source>
        <dbReference type="ARBA" id="ARBA00022679"/>
    </source>
</evidence>
<feature type="binding site" evidence="19">
    <location>
        <position position="319"/>
    </location>
    <ligand>
        <name>phosphoenolpyruvate</name>
        <dbReference type="ChEBI" id="CHEBI:58702"/>
    </ligand>
</feature>
<evidence type="ECO:0000313" key="25">
    <source>
        <dbReference type="Proteomes" id="UP000000503"/>
    </source>
</evidence>
<comment type="subcellular location">
    <subcellularLocation>
        <location evidence="4 17">Cytoplasm</location>
    </subcellularLocation>
</comment>
<reference evidence="25" key="1">
    <citation type="journal article" date="2013" name="Stand. Genomic Sci.">
        <title>Genome sequence of the thermophilic fresh-water bacterium Spirochaeta caldaria type strain (H1(T)), reclassification of Spirochaeta caldaria, Spirochaeta stenostrepta, and Spirochaeta zuelzerae in the genus Treponema as Treponema caldaria comb. nov., Treponema stenostrepta comb. nov., and Treponema zuelzerae comb. nov., and emendation of the genus Treponema.</title>
        <authorList>
            <person name="Abt B."/>
            <person name="Goker M."/>
            <person name="Scheuner C."/>
            <person name="Han C."/>
            <person name="Lu M."/>
            <person name="Misra M."/>
            <person name="Lapidus A."/>
            <person name="Nolan M."/>
            <person name="Lucas S."/>
            <person name="Hammon N."/>
            <person name="Deshpande S."/>
            <person name="Cheng J.F."/>
            <person name="Tapia R."/>
            <person name="Goodwin L.A."/>
            <person name="Pitluck S."/>
            <person name="Liolios K."/>
            <person name="Pagani I."/>
            <person name="Ivanova N."/>
            <person name="Mavromatis K."/>
            <person name="Mikhailova N."/>
            <person name="Huntemann M."/>
            <person name="Pati A."/>
            <person name="Chen A."/>
            <person name="Palaniappan K."/>
            <person name="Land M."/>
            <person name="Hauser L."/>
            <person name="Jeffries C.D."/>
            <person name="Rohde M."/>
            <person name="Spring S."/>
            <person name="Gronow S."/>
            <person name="Detter J.C."/>
            <person name="Bristow J."/>
            <person name="Eisen J.A."/>
            <person name="Markowitz V."/>
            <person name="Hugenholtz P."/>
            <person name="Kyrpides N.C."/>
            <person name="Woyke T."/>
            <person name="Klenk H.P."/>
        </authorList>
    </citation>
    <scope>NUCLEOTIDE SEQUENCE</scope>
    <source>
        <strain evidence="25">ATCC 51460 / DSM 7334 / H1</strain>
    </source>
</reference>
<keyword evidence="11 17" id="KW-0808">Transferase</keyword>
<accession>F8EY01</accession>
<comment type="similarity">
    <text evidence="5 17">Belongs to the PEP-utilizing enzyme family.</text>
</comment>
<dbReference type="Gene3D" id="3.50.30.10">
    <property type="entry name" value="Phosphohistidine domain"/>
    <property type="match status" value="1"/>
</dbReference>
<dbReference type="EMBL" id="CP002868">
    <property type="protein sequence ID" value="AEJ20662.1"/>
    <property type="molecule type" value="Genomic_DNA"/>
</dbReference>
<keyword evidence="9 17" id="KW-0963">Cytoplasm</keyword>
<evidence type="ECO:0000256" key="8">
    <source>
        <dbReference type="ARBA" id="ARBA00022448"/>
    </source>
</evidence>
<comment type="catalytic activity">
    <reaction evidence="1 17">
        <text>L-histidyl-[protein] + phosphoenolpyruvate = N(pros)-phospho-L-histidyl-[protein] + pyruvate</text>
        <dbReference type="Rhea" id="RHEA:23880"/>
        <dbReference type="Rhea" id="RHEA-COMP:9745"/>
        <dbReference type="Rhea" id="RHEA-COMP:9746"/>
        <dbReference type="ChEBI" id="CHEBI:15361"/>
        <dbReference type="ChEBI" id="CHEBI:29979"/>
        <dbReference type="ChEBI" id="CHEBI:58702"/>
        <dbReference type="ChEBI" id="CHEBI:64837"/>
        <dbReference type="EC" id="2.7.3.9"/>
    </reaction>
</comment>
<comment type="cofactor">
    <cofactor evidence="2 17 20">
        <name>Mg(2+)</name>
        <dbReference type="ChEBI" id="CHEBI:18420"/>
    </cofactor>
</comment>
<dbReference type="PIRSF" id="PIRSF000732">
    <property type="entry name" value="PTS_enzyme_I"/>
    <property type="match status" value="1"/>
</dbReference>
<feature type="binding site" evidence="20">
    <location>
        <position position="454"/>
    </location>
    <ligand>
        <name>Mg(2+)</name>
        <dbReference type="ChEBI" id="CHEBI:18420"/>
    </ligand>
</feature>
<evidence type="ECO:0000256" key="3">
    <source>
        <dbReference type="ARBA" id="ARBA00002728"/>
    </source>
</evidence>
<evidence type="ECO:0000256" key="7">
    <source>
        <dbReference type="ARBA" id="ARBA00016544"/>
    </source>
</evidence>
<dbReference type="SUPFAM" id="SSF52009">
    <property type="entry name" value="Phosphohistidine domain"/>
    <property type="match status" value="1"/>
</dbReference>
<keyword evidence="12 17" id="KW-0598">Phosphotransferase system</keyword>
<name>F8EY01_GRAC1</name>
<dbReference type="eggNOG" id="COG1080">
    <property type="taxonomic scope" value="Bacteria"/>
</dbReference>
<feature type="binding site" evidence="20">
    <location>
        <position position="478"/>
    </location>
    <ligand>
        <name>Mg(2+)</name>
        <dbReference type="ChEBI" id="CHEBI:18420"/>
    </ligand>
</feature>
<sequence>MVLPLYLFDSLLAFAVCFNIMKEFKGISASSGVAIGKAFLYVDDVFSQIPRYSVPKDEIELEWARFLEAVLSAEAEVLELLERANREMGEEQAKIFESHLMMLRDEDLKDQIQTKLNNSNQNIEWVLYDISRELTQKLSKSSDPNLQERVSDIFDVSRRVLHKLLFIKKVSLADLHEEVILVAHNLLPSDTLVMNKRFVKGIAMDMGGPTSHTAILARAFEIPAVLGLSTATVEIKDGDLVIVDGNAGHIICNPSPEVLERYQRMAVQIKKMADSLKTLKDLPAETPDGYRVVLKANIEIPEEAPLALQNGAEGIGLYRSEFLFLTPGQSADEERQYRAYKQVLETMRNKPVTIRTLDVGGDKIIPDLQVTDEKNPLLGWRAIRFCLAHQEFFKTQLRALLRSSVHGNLKIMFPMISGIEELERALVVLDEAKAELTIKGQAFAENIEVGAMIEIPSAAMTADILAKKAAFFSVGTNDLVQYSLAVDRGNERIAYLAQPFHPAVLRFIKRTIDEAHKAGIPAAMCGELAGNPHATALLLGLGLDEFSMSSASIPLVKKIIRSVSRADCQQLADAALGCTSYLEVENLVTQWMHYRIS</sequence>
<dbReference type="AlphaFoldDB" id="F8EY01"/>
<dbReference type="PANTHER" id="PTHR46244:SF3">
    <property type="entry name" value="PHOSPHOENOLPYRUVATE-PROTEIN PHOSPHOTRANSFERASE"/>
    <property type="match status" value="1"/>
</dbReference>
<evidence type="ECO:0000256" key="9">
    <source>
        <dbReference type="ARBA" id="ARBA00022490"/>
    </source>
</evidence>
<evidence type="ECO:0000256" key="4">
    <source>
        <dbReference type="ARBA" id="ARBA00004496"/>
    </source>
</evidence>
<dbReference type="GO" id="GO:0046872">
    <property type="term" value="F:metal ion binding"/>
    <property type="evidence" value="ECO:0007669"/>
    <property type="project" value="UniProtKB-KW"/>
</dbReference>
<dbReference type="Pfam" id="PF00391">
    <property type="entry name" value="PEP-utilizers"/>
    <property type="match status" value="1"/>
</dbReference>
<dbReference type="InterPro" id="IPR000121">
    <property type="entry name" value="PEP_util_C"/>
</dbReference>
<evidence type="ECO:0000256" key="10">
    <source>
        <dbReference type="ARBA" id="ARBA00022597"/>
    </source>
</evidence>
<evidence type="ECO:0000259" key="21">
    <source>
        <dbReference type="Pfam" id="PF00391"/>
    </source>
</evidence>
<evidence type="ECO:0000256" key="1">
    <source>
        <dbReference type="ARBA" id="ARBA00000683"/>
    </source>
</evidence>
<dbReference type="InterPro" id="IPR050499">
    <property type="entry name" value="PEP-utilizing_PTS_enzyme"/>
</dbReference>
<dbReference type="InterPro" id="IPR018274">
    <property type="entry name" value="PEP_util_AS"/>
</dbReference>
<feature type="active site" description="Tele-phosphohistidine intermediate" evidence="18">
    <location>
        <position position="212"/>
    </location>
</feature>
<dbReference type="STRING" id="744872.Spica_2561"/>
<keyword evidence="15 17" id="KW-0460">Magnesium</keyword>
<evidence type="ECO:0000256" key="5">
    <source>
        <dbReference type="ARBA" id="ARBA00007837"/>
    </source>
</evidence>
<dbReference type="InterPro" id="IPR008731">
    <property type="entry name" value="PTS_EIN"/>
</dbReference>
<dbReference type="GO" id="GO:0005737">
    <property type="term" value="C:cytoplasm"/>
    <property type="evidence" value="ECO:0007669"/>
    <property type="project" value="UniProtKB-SubCell"/>
</dbReference>
<evidence type="ECO:0000259" key="22">
    <source>
        <dbReference type="Pfam" id="PF02896"/>
    </source>
</evidence>
<evidence type="ECO:0000256" key="17">
    <source>
        <dbReference type="PIRNR" id="PIRNR000732"/>
    </source>
</evidence>
<feature type="active site" description="Proton donor" evidence="18">
    <location>
        <position position="525"/>
    </location>
</feature>
<keyword evidence="13 17" id="KW-0479">Metal-binding</keyword>
<feature type="domain" description="Phosphotransferase system enzyme I N-terminal" evidence="23">
    <location>
        <begin position="25"/>
        <end position="149"/>
    </location>
</feature>
<organism evidence="24 25">
    <name type="scientific">Gracilinema caldarium (strain ATCC 51460 / DSM 7334 / H1)</name>
    <name type="common">Treponema caldarium</name>
    <dbReference type="NCBI Taxonomy" id="744872"/>
    <lineage>
        <taxon>Bacteria</taxon>
        <taxon>Pseudomonadati</taxon>
        <taxon>Spirochaetota</taxon>
        <taxon>Spirochaetia</taxon>
        <taxon>Spirochaetales</taxon>
        <taxon>Breznakiellaceae</taxon>
        <taxon>Gracilinema</taxon>
    </lineage>
</organism>
<keyword evidence="14 17" id="KW-0418">Kinase</keyword>
<evidence type="ECO:0000256" key="19">
    <source>
        <dbReference type="PIRSR" id="PIRSR000732-2"/>
    </source>
</evidence>
<dbReference type="NCBIfam" id="TIGR01417">
    <property type="entry name" value="PTS_I_fam"/>
    <property type="match status" value="1"/>
</dbReference>
<dbReference type="InterPro" id="IPR008279">
    <property type="entry name" value="PEP-util_enz_mobile_dom"/>
</dbReference>
<feature type="binding site" evidence="19">
    <location>
        <begin position="477"/>
        <end position="478"/>
    </location>
    <ligand>
        <name>phosphoenolpyruvate</name>
        <dbReference type="ChEBI" id="CHEBI:58702"/>
    </ligand>
</feature>
<evidence type="ECO:0000256" key="2">
    <source>
        <dbReference type="ARBA" id="ARBA00001946"/>
    </source>
</evidence>
<evidence type="ECO:0000313" key="24">
    <source>
        <dbReference type="EMBL" id="AEJ20662.1"/>
    </source>
</evidence>
<dbReference type="PRINTS" id="PR01736">
    <property type="entry name" value="PHPHTRNFRASE"/>
</dbReference>
<keyword evidence="10 17" id="KW-0762">Sugar transport</keyword>
<evidence type="ECO:0000256" key="12">
    <source>
        <dbReference type="ARBA" id="ARBA00022683"/>
    </source>
</evidence>
<dbReference type="Pfam" id="PF05524">
    <property type="entry name" value="PEP-utilisers_N"/>
    <property type="match status" value="1"/>
</dbReference>
<evidence type="ECO:0000256" key="20">
    <source>
        <dbReference type="PIRSR" id="PIRSR000732-3"/>
    </source>
</evidence>
<comment type="function">
    <text evidence="3 17">General (non sugar-specific) component of the phosphoenolpyruvate-dependent sugar phosphotransferase system (sugar PTS). This major carbohydrate active-transport system catalyzes the phosphorylation of incoming sugar substrates concomitantly with their translocation across the cell membrane. Enzyme I transfers the phosphoryl group from phosphoenolpyruvate (PEP) to the phosphoryl carrier protein (HPr).</text>
</comment>
<protein>
    <recommendedName>
        <fullName evidence="7 17">Phosphoenolpyruvate-protein phosphotransferase</fullName>
        <ecNumber evidence="6 17">2.7.3.9</ecNumber>
    </recommendedName>
    <alternativeName>
        <fullName evidence="16 17">Phosphotransferase system, enzyme I</fullName>
    </alternativeName>
</protein>
<feature type="domain" description="PEP-utilising enzyme mobile" evidence="21">
    <location>
        <begin position="176"/>
        <end position="248"/>
    </location>
</feature>
<dbReference type="Gene3D" id="3.20.20.60">
    <property type="entry name" value="Phosphoenolpyruvate-binding domains"/>
    <property type="match status" value="1"/>
</dbReference>
<dbReference type="Proteomes" id="UP000000503">
    <property type="component" value="Chromosome"/>
</dbReference>
<dbReference type="Pfam" id="PF02896">
    <property type="entry name" value="PEP-utilizers_C"/>
    <property type="match status" value="1"/>
</dbReference>
<dbReference type="InterPro" id="IPR040442">
    <property type="entry name" value="Pyrv_kinase-like_dom_sf"/>
</dbReference>
<dbReference type="InterPro" id="IPR006318">
    <property type="entry name" value="PTS_EI-like"/>
</dbReference>
<dbReference type="InterPro" id="IPR015813">
    <property type="entry name" value="Pyrv/PenolPyrv_kinase-like_dom"/>
</dbReference>
<dbReference type="Gene3D" id="1.10.274.10">
    <property type="entry name" value="PtsI, HPr-binding domain"/>
    <property type="match status" value="1"/>
</dbReference>
<evidence type="ECO:0000256" key="16">
    <source>
        <dbReference type="ARBA" id="ARBA00033235"/>
    </source>
</evidence>
<evidence type="ECO:0000256" key="15">
    <source>
        <dbReference type="ARBA" id="ARBA00022842"/>
    </source>
</evidence>
<dbReference type="InterPro" id="IPR036637">
    <property type="entry name" value="Phosphohistidine_dom_sf"/>
</dbReference>
<keyword evidence="8 17" id="KW-0813">Transport</keyword>
<evidence type="ECO:0000256" key="13">
    <source>
        <dbReference type="ARBA" id="ARBA00022723"/>
    </source>
</evidence>
<dbReference type="GO" id="GO:0008965">
    <property type="term" value="F:phosphoenolpyruvate-protein phosphotransferase activity"/>
    <property type="evidence" value="ECO:0007669"/>
    <property type="project" value="UniProtKB-EC"/>
</dbReference>
<dbReference type="InterPro" id="IPR024692">
    <property type="entry name" value="PTS_EI"/>
</dbReference>
<dbReference type="InterPro" id="IPR036618">
    <property type="entry name" value="PtsI_HPr-bd_sf"/>
</dbReference>
<keyword evidence="25" id="KW-1185">Reference proteome</keyword>
<dbReference type="EC" id="2.7.3.9" evidence="6 17"/>
<evidence type="ECO:0000256" key="18">
    <source>
        <dbReference type="PIRSR" id="PIRSR000732-1"/>
    </source>
</evidence>
<feature type="binding site" evidence="19">
    <location>
        <position position="355"/>
    </location>
    <ligand>
        <name>phosphoenolpyruvate</name>
        <dbReference type="ChEBI" id="CHEBI:58702"/>
    </ligand>
</feature>
<evidence type="ECO:0000259" key="23">
    <source>
        <dbReference type="Pfam" id="PF05524"/>
    </source>
</evidence>
<dbReference type="PANTHER" id="PTHR46244">
    <property type="entry name" value="PHOSPHOENOLPYRUVATE-PROTEIN PHOSPHOTRANSFERASE"/>
    <property type="match status" value="1"/>
</dbReference>
<dbReference type="PROSITE" id="PS00370">
    <property type="entry name" value="PEP_ENZYMES_PHOS_SITE"/>
    <property type="match status" value="1"/>
</dbReference>
<dbReference type="GO" id="GO:0016301">
    <property type="term" value="F:kinase activity"/>
    <property type="evidence" value="ECO:0007669"/>
    <property type="project" value="UniProtKB-KW"/>
</dbReference>
<dbReference type="SUPFAM" id="SSF47831">
    <property type="entry name" value="Enzyme I of the PEP:sugar phosphotransferase system HPr-binding (sub)domain"/>
    <property type="match status" value="1"/>
</dbReference>
<dbReference type="HOGENOM" id="CLU_007308_7_0_12"/>
<dbReference type="GO" id="GO:0009401">
    <property type="term" value="P:phosphoenolpyruvate-dependent sugar phosphotransferase system"/>
    <property type="evidence" value="ECO:0007669"/>
    <property type="project" value="UniProtKB-KW"/>
</dbReference>
<evidence type="ECO:0000256" key="6">
    <source>
        <dbReference type="ARBA" id="ARBA00012232"/>
    </source>
</evidence>
<dbReference type="KEGG" id="scd:Spica_2561"/>
<feature type="domain" description="PEP-utilising enzyme C-terminal" evidence="22">
    <location>
        <begin position="276"/>
        <end position="563"/>
    </location>
</feature>
<proteinExistence type="inferred from homology"/>